<proteinExistence type="predicted"/>
<sequence>MILRVQPNVKKLYLLIRSTPKRSIEQRLQEEVVDMGGSIACGPGSREPVII</sequence>
<comment type="caution">
    <text evidence="2">The sequence shown here is derived from an EMBL/GenBank/DDBJ whole genome shotgun (WGS) entry which is preliminary data.</text>
</comment>
<keyword evidence="3" id="KW-1185">Reference proteome</keyword>
<evidence type="ECO:0000313" key="2">
    <source>
        <dbReference type="EMBL" id="KAL3620181.1"/>
    </source>
</evidence>
<dbReference type="EMBL" id="JAVIJP010000066">
    <property type="protein sequence ID" value="KAL3620181.1"/>
    <property type="molecule type" value="Genomic_DNA"/>
</dbReference>
<evidence type="ECO:0000313" key="3">
    <source>
        <dbReference type="Proteomes" id="UP001632038"/>
    </source>
</evidence>
<dbReference type="Proteomes" id="UP001632038">
    <property type="component" value="Unassembled WGS sequence"/>
</dbReference>
<accession>A0ABD3BRP7</accession>
<organism evidence="2 3">
    <name type="scientific">Castilleja foliolosa</name>
    <dbReference type="NCBI Taxonomy" id="1961234"/>
    <lineage>
        <taxon>Eukaryota</taxon>
        <taxon>Viridiplantae</taxon>
        <taxon>Streptophyta</taxon>
        <taxon>Embryophyta</taxon>
        <taxon>Tracheophyta</taxon>
        <taxon>Spermatophyta</taxon>
        <taxon>Magnoliopsida</taxon>
        <taxon>eudicotyledons</taxon>
        <taxon>Gunneridae</taxon>
        <taxon>Pentapetalae</taxon>
        <taxon>asterids</taxon>
        <taxon>lamiids</taxon>
        <taxon>Lamiales</taxon>
        <taxon>Orobanchaceae</taxon>
        <taxon>Pedicularideae</taxon>
        <taxon>Castillejinae</taxon>
        <taxon>Castilleja</taxon>
    </lineage>
</organism>
<dbReference type="AlphaFoldDB" id="A0ABD3BRP7"/>
<protein>
    <recommendedName>
        <fullName evidence="1">Thioester reductase (TE) domain-containing protein</fullName>
    </recommendedName>
</protein>
<dbReference type="Pfam" id="PF07993">
    <property type="entry name" value="NAD_binding_4"/>
    <property type="match status" value="1"/>
</dbReference>
<feature type="domain" description="Thioester reductase (TE)" evidence="1">
    <location>
        <begin position="2"/>
        <end position="34"/>
    </location>
</feature>
<evidence type="ECO:0000259" key="1">
    <source>
        <dbReference type="Pfam" id="PF07993"/>
    </source>
</evidence>
<reference evidence="3" key="1">
    <citation type="journal article" date="2024" name="IScience">
        <title>Strigolactones Initiate the Formation of Haustorium-like Structures in Castilleja.</title>
        <authorList>
            <person name="Buerger M."/>
            <person name="Peterson D."/>
            <person name="Chory J."/>
        </authorList>
    </citation>
    <scope>NUCLEOTIDE SEQUENCE [LARGE SCALE GENOMIC DNA]</scope>
</reference>
<name>A0ABD3BRP7_9LAMI</name>
<dbReference type="InterPro" id="IPR013120">
    <property type="entry name" value="FAR_NAD-bd"/>
</dbReference>
<gene>
    <name evidence="2" type="ORF">CASFOL_035093</name>
</gene>